<evidence type="ECO:0000313" key="2">
    <source>
        <dbReference type="EMBL" id="MBZ5737365.1"/>
    </source>
</evidence>
<protein>
    <submittedName>
        <fullName evidence="2">YrdB family protein</fullName>
    </submittedName>
</protein>
<dbReference type="Pfam" id="PF10823">
    <property type="entry name" value="DUF2568"/>
    <property type="match status" value="1"/>
</dbReference>
<dbReference type="EMBL" id="JAIQZJ010000001">
    <property type="protein sequence ID" value="MBZ5737365.1"/>
    <property type="molecule type" value="Genomic_DNA"/>
</dbReference>
<comment type="caution">
    <text evidence="2">The sequence shown here is derived from an EMBL/GenBank/DDBJ whole genome shotgun (WGS) entry which is preliminary data.</text>
</comment>
<evidence type="ECO:0000256" key="1">
    <source>
        <dbReference type="SAM" id="Phobius"/>
    </source>
</evidence>
<proteinExistence type="predicted"/>
<sequence length="117" mass="12789">MVAFGWLVLTLVFVDELLAVAAYGVWGWQQDPRWLLVWLLPLLAMTVWFLLASPKARWGGAVRRPVTKVVVFGLASLALWDAGHPGWAVALLVFSVVVNALAQVPAIAALAREESRA</sequence>
<accession>A0ABS7U8R0</accession>
<feature type="transmembrane region" description="Helical" evidence="1">
    <location>
        <begin position="88"/>
        <end position="111"/>
    </location>
</feature>
<name>A0ABS7U8R0_9ACTN</name>
<dbReference type="InterPro" id="IPR021214">
    <property type="entry name" value="DUF2568"/>
</dbReference>
<gene>
    <name evidence="2" type="ORF">K8U61_04245</name>
</gene>
<organism evidence="2 3">
    <name type="scientific">Nocardioides mangrovi</name>
    <dbReference type="NCBI Taxonomy" id="2874580"/>
    <lineage>
        <taxon>Bacteria</taxon>
        <taxon>Bacillati</taxon>
        <taxon>Actinomycetota</taxon>
        <taxon>Actinomycetes</taxon>
        <taxon>Propionibacteriales</taxon>
        <taxon>Nocardioidaceae</taxon>
        <taxon>Nocardioides</taxon>
    </lineage>
</organism>
<keyword evidence="3" id="KW-1185">Reference proteome</keyword>
<dbReference type="RefSeq" id="WP_224121719.1">
    <property type="nucleotide sequence ID" value="NZ_JAIQZJ010000001.1"/>
</dbReference>
<keyword evidence="1" id="KW-0472">Membrane</keyword>
<evidence type="ECO:0000313" key="3">
    <source>
        <dbReference type="Proteomes" id="UP000780875"/>
    </source>
</evidence>
<keyword evidence="1" id="KW-0812">Transmembrane</keyword>
<feature type="transmembrane region" description="Helical" evidence="1">
    <location>
        <begin position="35"/>
        <end position="53"/>
    </location>
</feature>
<dbReference type="Proteomes" id="UP000780875">
    <property type="component" value="Unassembled WGS sequence"/>
</dbReference>
<keyword evidence="1" id="KW-1133">Transmembrane helix</keyword>
<reference evidence="2 3" key="1">
    <citation type="submission" date="2021-09" db="EMBL/GenBank/DDBJ databases">
        <title>Whole genome sequence of Nocardioides sp. GBK3QG-3.</title>
        <authorList>
            <person name="Tuo L."/>
        </authorList>
    </citation>
    <scope>NUCLEOTIDE SEQUENCE [LARGE SCALE GENOMIC DNA]</scope>
    <source>
        <strain evidence="2 3">GBK3QG-3</strain>
    </source>
</reference>